<keyword evidence="2" id="KW-1185">Reference proteome</keyword>
<protein>
    <submittedName>
        <fullName evidence="1">Uncharacterized protein</fullName>
    </submittedName>
</protein>
<dbReference type="EMBL" id="JBAMMX010000015">
    <property type="protein sequence ID" value="KAK6926397.1"/>
    <property type="molecule type" value="Genomic_DNA"/>
</dbReference>
<proteinExistence type="predicted"/>
<evidence type="ECO:0000313" key="2">
    <source>
        <dbReference type="Proteomes" id="UP001370490"/>
    </source>
</evidence>
<sequence length="98" mass="11357">MTSLELTVLKKRRFTIRKRAIETEVSDTAMDNILNCQLWSMQMWEKISEVIVVGNENCDVLEECAKSEEILLFCRVSKSPCLDVLGWGWGRVYPPEFV</sequence>
<gene>
    <name evidence="1" type="ORF">RJ641_008116</name>
</gene>
<organism evidence="1 2">
    <name type="scientific">Dillenia turbinata</name>
    <dbReference type="NCBI Taxonomy" id="194707"/>
    <lineage>
        <taxon>Eukaryota</taxon>
        <taxon>Viridiplantae</taxon>
        <taxon>Streptophyta</taxon>
        <taxon>Embryophyta</taxon>
        <taxon>Tracheophyta</taxon>
        <taxon>Spermatophyta</taxon>
        <taxon>Magnoliopsida</taxon>
        <taxon>eudicotyledons</taxon>
        <taxon>Gunneridae</taxon>
        <taxon>Pentapetalae</taxon>
        <taxon>Dilleniales</taxon>
        <taxon>Dilleniaceae</taxon>
        <taxon>Dillenia</taxon>
    </lineage>
</organism>
<dbReference type="Proteomes" id="UP001370490">
    <property type="component" value="Unassembled WGS sequence"/>
</dbReference>
<accession>A0AAN8VF81</accession>
<reference evidence="1 2" key="1">
    <citation type="submission" date="2023-12" db="EMBL/GenBank/DDBJ databases">
        <title>A high-quality genome assembly for Dillenia turbinata (Dilleniales).</title>
        <authorList>
            <person name="Chanderbali A."/>
        </authorList>
    </citation>
    <scope>NUCLEOTIDE SEQUENCE [LARGE SCALE GENOMIC DNA]</scope>
    <source>
        <strain evidence="1">LSX21</strain>
        <tissue evidence="1">Leaf</tissue>
    </source>
</reference>
<dbReference type="AlphaFoldDB" id="A0AAN8VF81"/>
<comment type="caution">
    <text evidence="1">The sequence shown here is derived from an EMBL/GenBank/DDBJ whole genome shotgun (WGS) entry which is preliminary data.</text>
</comment>
<evidence type="ECO:0000313" key="1">
    <source>
        <dbReference type="EMBL" id="KAK6926397.1"/>
    </source>
</evidence>
<name>A0AAN8VF81_9MAGN</name>